<proteinExistence type="predicted"/>
<accession>A0A951P831</accession>
<comment type="caution">
    <text evidence="2">The sequence shown here is derived from an EMBL/GenBank/DDBJ whole genome shotgun (WGS) entry which is preliminary data.</text>
</comment>
<gene>
    <name evidence="2" type="ORF">KME07_02785</name>
</gene>
<protein>
    <submittedName>
        <fullName evidence="2">DUF4335 domain-containing protein</fullName>
    </submittedName>
</protein>
<evidence type="ECO:0000313" key="2">
    <source>
        <dbReference type="EMBL" id="MBW4464352.1"/>
    </source>
</evidence>
<feature type="compositionally biased region" description="Low complexity" evidence="1">
    <location>
        <begin position="209"/>
        <end position="228"/>
    </location>
</feature>
<feature type="compositionally biased region" description="Polar residues" evidence="1">
    <location>
        <begin position="250"/>
        <end position="267"/>
    </location>
</feature>
<dbReference type="InterPro" id="IPR025569">
    <property type="entry name" value="DUF4335"/>
</dbReference>
<evidence type="ECO:0000313" key="3">
    <source>
        <dbReference type="Proteomes" id="UP000707356"/>
    </source>
</evidence>
<feature type="region of interest" description="Disordered" evidence="1">
    <location>
        <begin position="205"/>
        <end position="272"/>
    </location>
</feature>
<dbReference type="AlphaFoldDB" id="A0A951P831"/>
<dbReference type="Proteomes" id="UP000707356">
    <property type="component" value="Unassembled WGS sequence"/>
</dbReference>
<sequence>MTTIQRQYSLPNCRLILQGVSSDTDSSSRPLMSMVTGVECYLAGQKTPVTGGRALLESLSVTVSQYAQSYLSGIQMLLRRERREPSHLVQLEQVGENLHRLTIQPETIQPEIVQPEDDATDQAETATEIDLTTVQLFDLVEAVDQFFADAQTLPELGLKLDPLSKRHIKAVEPLAKRAVPAVIGTSGLAAAAALLFMLPAPQVKRPEAEASSTTEQTTSPDAANSSSAPSPPANPAAAPDATADGSTATVSPETVSPETVSPETGSPSTGAAATAAAGLNLSNAAEITDPDTLDRLTTQLYNKLDAEWQKKPSFDGELVYQVGVDPAGEIVGYKYSNDAALTYLNEVPLADVQFTTPTGETNQPESAPASDSASLLAQFRVVFKSDGVLEISPWAGDPAPAPSP</sequence>
<name>A0A951P831_9CYAN</name>
<dbReference type="Pfam" id="PF14233">
    <property type="entry name" value="DUF4335"/>
    <property type="match status" value="1"/>
</dbReference>
<dbReference type="EMBL" id="JAHHHV010000011">
    <property type="protein sequence ID" value="MBW4464352.1"/>
    <property type="molecule type" value="Genomic_DNA"/>
</dbReference>
<reference evidence="2" key="1">
    <citation type="submission" date="2021-05" db="EMBL/GenBank/DDBJ databases">
        <authorList>
            <person name="Pietrasiak N."/>
            <person name="Ward R."/>
            <person name="Stajich J.E."/>
            <person name="Kurbessoian T."/>
        </authorList>
    </citation>
    <scope>NUCLEOTIDE SEQUENCE</scope>
    <source>
        <strain evidence="2">GSE-TBD4-15B</strain>
    </source>
</reference>
<feature type="compositionally biased region" description="Low complexity" evidence="1">
    <location>
        <begin position="235"/>
        <end position="249"/>
    </location>
</feature>
<organism evidence="2 3">
    <name type="scientific">Pegethrix bostrychoides GSE-TBD4-15B</name>
    <dbReference type="NCBI Taxonomy" id="2839662"/>
    <lineage>
        <taxon>Bacteria</taxon>
        <taxon>Bacillati</taxon>
        <taxon>Cyanobacteriota</taxon>
        <taxon>Cyanophyceae</taxon>
        <taxon>Oculatellales</taxon>
        <taxon>Oculatellaceae</taxon>
        <taxon>Pegethrix</taxon>
    </lineage>
</organism>
<reference evidence="2" key="2">
    <citation type="journal article" date="2022" name="Microbiol. Resour. Announc.">
        <title>Metagenome Sequencing to Explore Phylogenomics of Terrestrial Cyanobacteria.</title>
        <authorList>
            <person name="Ward R.D."/>
            <person name="Stajich J.E."/>
            <person name="Johansen J.R."/>
            <person name="Huntemann M."/>
            <person name="Clum A."/>
            <person name="Foster B."/>
            <person name="Foster B."/>
            <person name="Roux S."/>
            <person name="Palaniappan K."/>
            <person name="Varghese N."/>
            <person name="Mukherjee S."/>
            <person name="Reddy T.B.K."/>
            <person name="Daum C."/>
            <person name="Copeland A."/>
            <person name="Chen I.A."/>
            <person name="Ivanova N.N."/>
            <person name="Kyrpides N.C."/>
            <person name="Shapiro N."/>
            <person name="Eloe-Fadrosh E.A."/>
            <person name="Pietrasiak N."/>
        </authorList>
    </citation>
    <scope>NUCLEOTIDE SEQUENCE</scope>
    <source>
        <strain evidence="2">GSE-TBD4-15B</strain>
    </source>
</reference>
<evidence type="ECO:0000256" key="1">
    <source>
        <dbReference type="SAM" id="MobiDB-lite"/>
    </source>
</evidence>